<proteinExistence type="inferred from homology"/>
<evidence type="ECO:0000256" key="7">
    <source>
        <dbReference type="ARBA" id="ARBA00022782"/>
    </source>
</evidence>
<gene>
    <name evidence="16" type="ORF">JD844_034279</name>
</gene>
<keyword evidence="8 13" id="KW-0339">Growth factor</keyword>
<keyword evidence="9" id="KW-0334">Gonadal differentiation</keyword>
<evidence type="ECO:0000256" key="11">
    <source>
        <dbReference type="ARBA" id="ARBA00030008"/>
    </source>
</evidence>
<evidence type="ECO:0000256" key="8">
    <source>
        <dbReference type="ARBA" id="ARBA00023030"/>
    </source>
</evidence>
<dbReference type="PROSITE" id="PS00250">
    <property type="entry name" value="TGF_BETA_1"/>
    <property type="match status" value="1"/>
</dbReference>
<dbReference type="Pfam" id="PF04709">
    <property type="entry name" value="AMH_N"/>
    <property type="match status" value="1"/>
</dbReference>
<evidence type="ECO:0000256" key="3">
    <source>
        <dbReference type="ARBA" id="ARBA00011748"/>
    </source>
</evidence>
<feature type="signal peptide" evidence="14">
    <location>
        <begin position="1"/>
        <end position="20"/>
    </location>
</feature>
<comment type="subcellular location">
    <subcellularLocation>
        <location evidence="1">Secreted</location>
    </subcellularLocation>
</comment>
<evidence type="ECO:0000256" key="2">
    <source>
        <dbReference type="ARBA" id="ARBA00006656"/>
    </source>
</evidence>
<feature type="chain" id="PRO_5045867934" description="Muellerian-inhibiting factor" evidence="14">
    <location>
        <begin position="21"/>
        <end position="625"/>
    </location>
</feature>
<evidence type="ECO:0000256" key="9">
    <source>
        <dbReference type="ARBA" id="ARBA00023156"/>
    </source>
</evidence>
<reference evidence="16 17" key="1">
    <citation type="journal article" date="2022" name="Gigascience">
        <title>A chromosome-level genome assembly and annotation of the desert horned lizard, Phrynosoma platyrhinos, provides insight into chromosomal rearrangements among reptiles.</title>
        <authorList>
            <person name="Koochekian N."/>
            <person name="Ascanio A."/>
            <person name="Farleigh K."/>
            <person name="Card D.C."/>
            <person name="Schield D.R."/>
            <person name="Castoe T.A."/>
            <person name="Jezkova T."/>
        </authorList>
    </citation>
    <scope>NUCLEOTIDE SEQUENCE [LARGE SCALE GENOMIC DNA]</scope>
    <source>
        <strain evidence="16">NK-2021</strain>
    </source>
</reference>
<accession>A0ABQ7T902</accession>
<evidence type="ECO:0000256" key="10">
    <source>
        <dbReference type="ARBA" id="ARBA00023157"/>
    </source>
</evidence>
<comment type="similarity">
    <text evidence="2 13">Belongs to the TGF-beta family.</text>
</comment>
<evidence type="ECO:0000256" key="1">
    <source>
        <dbReference type="ARBA" id="ARBA00004613"/>
    </source>
</evidence>
<evidence type="ECO:0000256" key="4">
    <source>
        <dbReference type="ARBA" id="ARBA00020473"/>
    </source>
</evidence>
<organism evidence="16 17">
    <name type="scientific">Phrynosoma platyrhinos</name>
    <name type="common">Desert horned lizard</name>
    <dbReference type="NCBI Taxonomy" id="52577"/>
    <lineage>
        <taxon>Eukaryota</taxon>
        <taxon>Metazoa</taxon>
        <taxon>Chordata</taxon>
        <taxon>Craniata</taxon>
        <taxon>Vertebrata</taxon>
        <taxon>Euteleostomi</taxon>
        <taxon>Lepidosauria</taxon>
        <taxon>Squamata</taxon>
        <taxon>Bifurcata</taxon>
        <taxon>Unidentata</taxon>
        <taxon>Episquamata</taxon>
        <taxon>Toxicofera</taxon>
        <taxon>Iguania</taxon>
        <taxon>Phrynosomatidae</taxon>
        <taxon>Phrynosomatinae</taxon>
        <taxon>Phrynosoma</taxon>
    </lineage>
</organism>
<dbReference type="InterPro" id="IPR001839">
    <property type="entry name" value="TGF-b_C"/>
</dbReference>
<evidence type="ECO:0000313" key="17">
    <source>
        <dbReference type="Proteomes" id="UP000826234"/>
    </source>
</evidence>
<dbReference type="PANTHER" id="PTHR15009">
    <property type="entry name" value="MUELLERIAN-INHIBITING FACTOR"/>
    <property type="match status" value="1"/>
</dbReference>
<protein>
    <recommendedName>
        <fullName evidence="4">Muellerian-inhibiting factor</fullName>
    </recommendedName>
    <alternativeName>
        <fullName evidence="11">Anti-Muellerian hormone</fullName>
    </alternativeName>
    <alternativeName>
        <fullName evidence="12">Muellerian-inhibiting substance</fullName>
    </alternativeName>
</protein>
<dbReference type="PANTHER" id="PTHR15009:SF4">
    <property type="entry name" value="MUELLERIAN-INHIBITING FACTOR"/>
    <property type="match status" value="1"/>
</dbReference>
<dbReference type="InterPro" id="IPR029034">
    <property type="entry name" value="Cystine-knot_cytokine"/>
</dbReference>
<evidence type="ECO:0000256" key="5">
    <source>
        <dbReference type="ARBA" id="ARBA00022525"/>
    </source>
</evidence>
<evidence type="ECO:0000256" key="12">
    <source>
        <dbReference type="ARBA" id="ARBA00031273"/>
    </source>
</evidence>
<dbReference type="PROSITE" id="PS51362">
    <property type="entry name" value="TGF_BETA_2"/>
    <property type="match status" value="1"/>
</dbReference>
<keyword evidence="5" id="KW-0964">Secreted</keyword>
<dbReference type="InterPro" id="IPR021203">
    <property type="entry name" value="Muellerian-inhibiting_factor"/>
</dbReference>
<keyword evidence="10" id="KW-1015">Disulfide bond</keyword>
<dbReference type="InterPro" id="IPR006799">
    <property type="entry name" value="AMH_N"/>
</dbReference>
<dbReference type="CDD" id="cd13757">
    <property type="entry name" value="TGF_beta_AMH"/>
    <property type="match status" value="1"/>
</dbReference>
<dbReference type="Gene3D" id="2.10.90.10">
    <property type="entry name" value="Cystine-knot cytokines"/>
    <property type="match status" value="1"/>
</dbReference>
<name>A0ABQ7T902_PHRPL</name>
<dbReference type="SUPFAM" id="SSF57501">
    <property type="entry name" value="Cystine-knot cytokines"/>
    <property type="match status" value="1"/>
</dbReference>
<evidence type="ECO:0000313" key="16">
    <source>
        <dbReference type="EMBL" id="KAH0625910.1"/>
    </source>
</evidence>
<feature type="domain" description="TGF-beta family profile" evidence="15">
    <location>
        <begin position="507"/>
        <end position="625"/>
    </location>
</feature>
<comment type="caution">
    <text evidence="16">The sequence shown here is derived from an EMBL/GenBank/DDBJ whole genome shotgun (WGS) entry which is preliminary data.</text>
</comment>
<evidence type="ECO:0000259" key="15">
    <source>
        <dbReference type="PROSITE" id="PS51362"/>
    </source>
</evidence>
<evidence type="ECO:0000256" key="6">
    <source>
        <dbReference type="ARBA" id="ARBA00022729"/>
    </source>
</evidence>
<dbReference type="EMBL" id="JAIPUX010000953">
    <property type="protein sequence ID" value="KAH0625910.1"/>
    <property type="molecule type" value="Genomic_DNA"/>
</dbReference>
<keyword evidence="17" id="KW-1185">Reference proteome</keyword>
<keyword evidence="7" id="KW-0221">Differentiation</keyword>
<dbReference type="Pfam" id="PF00019">
    <property type="entry name" value="TGF_beta"/>
    <property type="match status" value="1"/>
</dbReference>
<sequence length="625" mass="69737">MQVVARGILLALSLILEVISVPEKENLSEGLQIEPEVPRLRRSETPEEDEIPAVSDITGPRSQVSLAVVNLQDRRGGHVQPGQNFAGGEALGLWARSNFQTWPQGVPEEPVCRVKLDRGGEWAPNHLEVVGLLTSYDSGFLKALRRSAWSEEELETFGLCPAETLHGLLSSLQRVGESLADPGESRFLLLHLEEVKWEAETKLRFKVVFQEDIEESLGPLQHALLVFYRGGREGEAMPPEKFLIGGEGLHQEQEAQDLLFGFDPKCFTRMTPMVLLLVKQRPRDTALPAPPSFLAANGKLDTLPYLKPSHLPAFGVAEVPPSNSGATNLTNISISEPTSTGRFLEALSRFVNKVLSRSGEPPSTSRVHLRLDFNTMEALPHLRLNLSEKVALEQLVRSEDHLVVLFPEDSQALMEDHVGHWYLEGSLLQQLLEKLRSVIRELKSLPSFQANADLFRTLLGFCYYPSGGLGIPSRGDSRQVEGSRAREKIHSLLLLKTLQAVRARWRESKKASSRANRSAHNQNDYCQLRELQIDLVSTGYIILPESYNANNCVGPCRSPLSTRISDYYSHTVFLLRMHEQGMPLDRAPCCVPVKYSQSHMVTFTNDQGLMVKVYPDMVAKSCGCR</sequence>
<evidence type="ECO:0000256" key="13">
    <source>
        <dbReference type="RuleBase" id="RU000354"/>
    </source>
</evidence>
<dbReference type="SMART" id="SM00204">
    <property type="entry name" value="TGFB"/>
    <property type="match status" value="1"/>
</dbReference>
<keyword evidence="6 14" id="KW-0732">Signal</keyword>
<comment type="subunit">
    <text evidence="3">Homodimer; disulfide-linked.</text>
</comment>
<evidence type="ECO:0000256" key="14">
    <source>
        <dbReference type="SAM" id="SignalP"/>
    </source>
</evidence>
<dbReference type="InterPro" id="IPR017948">
    <property type="entry name" value="TGFb_CS"/>
</dbReference>
<dbReference type="Proteomes" id="UP000826234">
    <property type="component" value="Unassembled WGS sequence"/>
</dbReference>